<feature type="transmembrane region" description="Helical" evidence="1">
    <location>
        <begin position="25"/>
        <end position="55"/>
    </location>
</feature>
<comment type="caution">
    <text evidence="2">The sequence shown here is derived from an EMBL/GenBank/DDBJ whole genome shotgun (WGS) entry which is preliminary data.</text>
</comment>
<keyword evidence="1" id="KW-0812">Transmembrane</keyword>
<feature type="transmembrane region" description="Helical" evidence="1">
    <location>
        <begin position="62"/>
        <end position="86"/>
    </location>
</feature>
<gene>
    <name evidence="2" type="ORF">GCM10011532_21200</name>
</gene>
<dbReference type="Proteomes" id="UP000605733">
    <property type="component" value="Unassembled WGS sequence"/>
</dbReference>
<protein>
    <submittedName>
        <fullName evidence="2">Uncharacterized protein</fullName>
    </submittedName>
</protein>
<keyword evidence="3" id="KW-1185">Reference proteome</keyword>
<keyword evidence="1" id="KW-0472">Membrane</keyword>
<feature type="transmembrane region" description="Helical" evidence="1">
    <location>
        <begin position="92"/>
        <end position="111"/>
    </location>
</feature>
<dbReference type="EMBL" id="BMIX01000004">
    <property type="protein sequence ID" value="GGG37276.1"/>
    <property type="molecule type" value="Genomic_DNA"/>
</dbReference>
<keyword evidence="1" id="KW-1133">Transmembrane helix</keyword>
<accession>A0ABQ1WMP3</accession>
<sequence length="123" mass="14294">MLIFFFLLIGLNVYFVVQHIQELEIYMAGIIEFGVYSIYYINLLVLAIVALIYYLNSYSRKSVFFITLVMAIVVSDILRDMALFYFPDTSVLLMNNFLGMSAVILSFLFFATEEKKLRLINLV</sequence>
<organism evidence="2 3">
    <name type="scientific">Christiangramia forsetii</name>
    <dbReference type="NCBI Taxonomy" id="411153"/>
    <lineage>
        <taxon>Bacteria</taxon>
        <taxon>Pseudomonadati</taxon>
        <taxon>Bacteroidota</taxon>
        <taxon>Flavobacteriia</taxon>
        <taxon>Flavobacteriales</taxon>
        <taxon>Flavobacteriaceae</taxon>
        <taxon>Christiangramia</taxon>
    </lineage>
</organism>
<evidence type="ECO:0000256" key="1">
    <source>
        <dbReference type="SAM" id="Phobius"/>
    </source>
</evidence>
<proteinExistence type="predicted"/>
<evidence type="ECO:0000313" key="3">
    <source>
        <dbReference type="Proteomes" id="UP000605733"/>
    </source>
</evidence>
<evidence type="ECO:0000313" key="2">
    <source>
        <dbReference type="EMBL" id="GGG37276.1"/>
    </source>
</evidence>
<reference evidence="3" key="1">
    <citation type="journal article" date="2019" name="Int. J. Syst. Evol. Microbiol.">
        <title>The Global Catalogue of Microorganisms (GCM) 10K type strain sequencing project: providing services to taxonomists for standard genome sequencing and annotation.</title>
        <authorList>
            <consortium name="The Broad Institute Genomics Platform"/>
            <consortium name="The Broad Institute Genome Sequencing Center for Infectious Disease"/>
            <person name="Wu L."/>
            <person name="Ma J."/>
        </authorList>
    </citation>
    <scope>NUCLEOTIDE SEQUENCE [LARGE SCALE GENOMIC DNA]</scope>
    <source>
        <strain evidence="3">CGMCC 1.15422</strain>
    </source>
</reference>
<name>A0ABQ1WMP3_9FLAO</name>